<evidence type="ECO:0008006" key="3">
    <source>
        <dbReference type="Google" id="ProtNLM"/>
    </source>
</evidence>
<organism evidence="1 2">
    <name type="scientific">Saccharothrix variisporea</name>
    <dbReference type="NCBI Taxonomy" id="543527"/>
    <lineage>
        <taxon>Bacteria</taxon>
        <taxon>Bacillati</taxon>
        <taxon>Actinomycetota</taxon>
        <taxon>Actinomycetes</taxon>
        <taxon>Pseudonocardiales</taxon>
        <taxon>Pseudonocardiaceae</taxon>
        <taxon>Saccharothrix</taxon>
    </lineage>
</organism>
<name>A0A495XER5_9PSEU</name>
<accession>A0A495XER5</accession>
<keyword evidence="2" id="KW-1185">Reference proteome</keyword>
<protein>
    <recommendedName>
        <fullName evidence="3">Lipoprotein</fullName>
    </recommendedName>
</protein>
<dbReference type="AlphaFoldDB" id="A0A495XER5"/>
<dbReference type="PROSITE" id="PS51257">
    <property type="entry name" value="PROKAR_LIPOPROTEIN"/>
    <property type="match status" value="1"/>
</dbReference>
<evidence type="ECO:0000313" key="2">
    <source>
        <dbReference type="Proteomes" id="UP000272729"/>
    </source>
</evidence>
<sequence length="153" mass="16211">MLTRLVAGVVAVGLATSACVPQAEFDPVAVRLDAAGRVEILYTACEPAGVVRVDLVAPGERDYDEGSPRAWRVDFAEPARVTRFVVGEPPAGAAETVPAREPRPGEDLVAEVHLADGTVEYESFVLEDLAGGKVRYHVKNMSAEEFAKASSCG</sequence>
<reference evidence="1 2" key="1">
    <citation type="submission" date="2018-10" db="EMBL/GenBank/DDBJ databases">
        <title>Sequencing the genomes of 1000 actinobacteria strains.</title>
        <authorList>
            <person name="Klenk H.-P."/>
        </authorList>
    </citation>
    <scope>NUCLEOTIDE SEQUENCE [LARGE SCALE GENOMIC DNA]</scope>
    <source>
        <strain evidence="1 2">DSM 43911</strain>
    </source>
</reference>
<dbReference type="EMBL" id="RBXR01000001">
    <property type="protein sequence ID" value="RKT72951.1"/>
    <property type="molecule type" value="Genomic_DNA"/>
</dbReference>
<gene>
    <name evidence="1" type="ORF">DFJ66_6277</name>
</gene>
<dbReference type="OrthoDB" id="3692626at2"/>
<dbReference type="RefSeq" id="WP_121226370.1">
    <property type="nucleotide sequence ID" value="NZ_JBIUBA010000069.1"/>
</dbReference>
<proteinExistence type="predicted"/>
<evidence type="ECO:0000313" key="1">
    <source>
        <dbReference type="EMBL" id="RKT72951.1"/>
    </source>
</evidence>
<comment type="caution">
    <text evidence="1">The sequence shown here is derived from an EMBL/GenBank/DDBJ whole genome shotgun (WGS) entry which is preliminary data.</text>
</comment>
<dbReference type="Proteomes" id="UP000272729">
    <property type="component" value="Unassembled WGS sequence"/>
</dbReference>